<evidence type="ECO:0000313" key="1">
    <source>
        <dbReference type="EMBL" id="EOY16462.1"/>
    </source>
</evidence>
<reference evidence="1 2" key="1">
    <citation type="journal article" date="2013" name="Genome Biol.">
        <title>The genome sequence of the most widely cultivated cacao type and its use to identify candidate genes regulating pod color.</title>
        <authorList>
            <person name="Motamayor J.C."/>
            <person name="Mockaitis K."/>
            <person name="Schmutz J."/>
            <person name="Haiminen N."/>
            <person name="Iii D.L."/>
            <person name="Cornejo O."/>
            <person name="Findley S.D."/>
            <person name="Zheng P."/>
            <person name="Utro F."/>
            <person name="Royaert S."/>
            <person name="Saski C."/>
            <person name="Jenkins J."/>
            <person name="Podicheti R."/>
            <person name="Zhao M."/>
            <person name="Scheffler B.E."/>
            <person name="Stack J.C."/>
            <person name="Feltus F.A."/>
            <person name="Mustiga G.M."/>
            <person name="Amores F."/>
            <person name="Phillips W."/>
            <person name="Marelli J.P."/>
            <person name="May G.D."/>
            <person name="Shapiro H."/>
            <person name="Ma J."/>
            <person name="Bustamante C.D."/>
            <person name="Schnell R.J."/>
            <person name="Main D."/>
            <person name="Gilbert D."/>
            <person name="Parida L."/>
            <person name="Kuhn D.N."/>
        </authorList>
    </citation>
    <scope>NUCLEOTIDE SEQUENCE [LARGE SCALE GENOMIC DNA]</scope>
    <source>
        <strain evidence="2">cv. Matina 1-6</strain>
    </source>
</reference>
<keyword evidence="2" id="KW-1185">Reference proteome</keyword>
<evidence type="ECO:0000313" key="2">
    <source>
        <dbReference type="Proteomes" id="UP000026915"/>
    </source>
</evidence>
<proteinExistence type="predicted"/>
<dbReference type="Proteomes" id="UP000026915">
    <property type="component" value="Chromosome 8"/>
</dbReference>
<dbReference type="AlphaFoldDB" id="A0A061FID1"/>
<protein>
    <submittedName>
        <fullName evidence="1">Uncharacterized protein</fullName>
    </submittedName>
</protein>
<gene>
    <name evidence="1" type="ORF">TCM_035221</name>
</gene>
<organism evidence="1 2">
    <name type="scientific">Theobroma cacao</name>
    <name type="common">Cacao</name>
    <name type="synonym">Cocoa</name>
    <dbReference type="NCBI Taxonomy" id="3641"/>
    <lineage>
        <taxon>Eukaryota</taxon>
        <taxon>Viridiplantae</taxon>
        <taxon>Streptophyta</taxon>
        <taxon>Embryophyta</taxon>
        <taxon>Tracheophyta</taxon>
        <taxon>Spermatophyta</taxon>
        <taxon>Magnoliopsida</taxon>
        <taxon>eudicotyledons</taxon>
        <taxon>Gunneridae</taxon>
        <taxon>Pentapetalae</taxon>
        <taxon>rosids</taxon>
        <taxon>malvids</taxon>
        <taxon>Malvales</taxon>
        <taxon>Malvaceae</taxon>
        <taxon>Byttnerioideae</taxon>
        <taxon>Theobroma</taxon>
    </lineage>
</organism>
<sequence>MQRLKPGERFGKLMYTFPISLYQDRFFLGLSCLSNGACINNSTSTLKQWEEWICLRAHRFRLQGYSRPCGPLTKYGWWKFMVHNN</sequence>
<dbReference type="Gramene" id="EOY16462">
    <property type="protein sequence ID" value="EOY16462"/>
    <property type="gene ID" value="TCM_035221"/>
</dbReference>
<name>A0A061FID1_THECC</name>
<accession>A0A061FID1</accession>
<dbReference type="EMBL" id="CM001886">
    <property type="protein sequence ID" value="EOY16462.1"/>
    <property type="molecule type" value="Genomic_DNA"/>
</dbReference>
<dbReference type="HOGENOM" id="CLU_2517164_0_0_1"/>
<dbReference type="InParanoid" id="A0A061FID1"/>